<organism evidence="1">
    <name type="scientific">Amphimedon queenslandica</name>
    <name type="common">Sponge</name>
    <dbReference type="NCBI Taxonomy" id="400682"/>
    <lineage>
        <taxon>Eukaryota</taxon>
        <taxon>Metazoa</taxon>
        <taxon>Porifera</taxon>
        <taxon>Demospongiae</taxon>
        <taxon>Heteroscleromorpha</taxon>
        <taxon>Haplosclerida</taxon>
        <taxon>Niphatidae</taxon>
        <taxon>Amphimedon</taxon>
    </lineage>
</organism>
<evidence type="ECO:0000313" key="1">
    <source>
        <dbReference type="EnsemblMetazoa" id="Aqu2.1.13088_001"/>
    </source>
</evidence>
<dbReference type="EnsemblMetazoa" id="Aqu2.1.13088_001">
    <property type="protein sequence ID" value="Aqu2.1.13088_001"/>
    <property type="gene ID" value="Aqu2.1.13088"/>
</dbReference>
<dbReference type="InterPro" id="IPR005312">
    <property type="entry name" value="DUF1759"/>
</dbReference>
<dbReference type="Pfam" id="PF03564">
    <property type="entry name" value="DUF1759"/>
    <property type="match status" value="1"/>
</dbReference>
<dbReference type="AlphaFoldDB" id="A0A1X7TF11"/>
<name>A0A1X7TF11_AMPQE</name>
<accession>A0A1X7TF11</accession>
<reference evidence="1" key="1">
    <citation type="submission" date="2017-05" db="UniProtKB">
        <authorList>
            <consortium name="EnsemblMetazoa"/>
        </authorList>
    </citation>
    <scope>IDENTIFICATION</scope>
</reference>
<protein>
    <submittedName>
        <fullName evidence="1">Uncharacterized protein</fullName>
    </submittedName>
</protein>
<dbReference type="InParanoid" id="A0A1X7TF11"/>
<sequence length="178" mass="20161">MTDPDQLKRQRLEQLKRGLQETHAKLNKLEEDIMPHIDPGDVATEIEASERINDELFAAMAKVEHVLASKAQEAIAGMPLTDANYTSAVDLLQRRFKDKERIIAAHMDTLMSLEPVVSEHHLIELRRLYDKTELSNRSLDALGVKPEAYGALLIPVFVKKMPSELRLIITRRVPMSGN</sequence>
<proteinExistence type="predicted"/>